<feature type="compositionally biased region" description="Low complexity" evidence="9">
    <location>
        <begin position="115"/>
        <end position="130"/>
    </location>
</feature>
<dbReference type="Proteomes" id="UP000184330">
    <property type="component" value="Unassembled WGS sequence"/>
</dbReference>
<dbReference type="PANTHER" id="PTHR22770:SF47">
    <property type="entry name" value="E3 UBIQUITIN-PROTEIN LIGASE RNF216"/>
    <property type="match status" value="1"/>
</dbReference>
<dbReference type="OrthoDB" id="10009520at2759"/>
<dbReference type="InterPro" id="IPR047544">
    <property type="entry name" value="RING-HC_RBR_RNF216"/>
</dbReference>
<gene>
    <name evidence="11" type="ORF">PAC_14476</name>
</gene>
<dbReference type="PANTHER" id="PTHR22770">
    <property type="entry name" value="UBIQUITIN CONJUGATING ENZYME 7 INTERACTING PROTEIN-RELATED"/>
    <property type="match status" value="1"/>
</dbReference>
<keyword evidence="4" id="KW-0677">Repeat</keyword>
<dbReference type="SUPFAM" id="SSF57850">
    <property type="entry name" value="RING/U-box"/>
    <property type="match status" value="1"/>
</dbReference>
<sequence>MSGLAGPLSTPPRASTFAIPPKPVGEPPKPRKASSTNENEPLKSCLKNGRSRKVNYGPESTKVNSNDKAPEPAKSNQPEISRKPSVLSRVFSLKSSLKNGLSKQKKNDSHEDIQANSNKAPKPSKSKQPPIGRKPSVLSRVFNALNPREPEPPQQSESPDRPRRLYPKEPHPDPIWPGVYIYPTMNNSRPGQVGPSQPRRPPANVVDLTSDSEDEFEDAEEQPIQKSSRPALPHHGRRPPAFVAYSPSQSPDMDSEDEQENQLQPLGQQAGNLHGQGYLIDDETYARALQEEFAFEVPHQQLGSQAPLEAPPQAPIGLNPAANNQAAEPLADILRTLESMFPGICPDHVSTLYNTVSKISAQLVEHLLNKETYPKAKELKRKREVDPDEEAARKYGAADRLIPETRGGVRPYIFTILKSEFPWISVAFIDSTLTGCGWRLYSAHQVLSEFMRTHIPGQRTQYIILKARKVEEFVKEENVERALATPDEDQEKIEVLTELQAARRLRLKQDSRHRAELEAQRLEEENTRYAESNGLTGECGCCFADYPLNRLVHCNGENPHQFCRDCARMNAETEIGKSKYELHCMSMDSCTGGFDYEQRSRFLDENTRIALDRNEQEANLRLAGIENLASCPFCPFAAEYPPVEIDREFRCEAPDCEKISCRLCREESHIPKSCQEHAKEKGLSIRRQIEEAMSAALIRKCNKCGTPFVKEEGCNKMTCTRNGCFNIQCYVCSKSCSYDHFNDQARGGKPGNCPLFESVVERHEGEVSKAEKEAVAKVLAEHPEYTEEDLKVKMSENVKKDDERKKLADPRLPGGARAYMDAHAARMDGLFVQRDLARRFLPLPEPLGHLQHIRPPAPPAIQPRVHPAQLPPVFPDPFDEFMDFDAFDAGPLFDEPLIPRNFIGGQRHEQQRLPGVPRRG</sequence>
<keyword evidence="12" id="KW-1185">Reference proteome</keyword>
<name>A0A1L7XHU0_9HELO</name>
<dbReference type="EMBL" id="FJOG01000027">
    <property type="protein sequence ID" value="CZR64578.1"/>
    <property type="molecule type" value="Genomic_DNA"/>
</dbReference>
<feature type="compositionally biased region" description="Low complexity" evidence="9">
    <location>
        <begin position="92"/>
        <end position="102"/>
    </location>
</feature>
<evidence type="ECO:0000256" key="7">
    <source>
        <dbReference type="ARBA" id="ARBA00022833"/>
    </source>
</evidence>
<evidence type="ECO:0000256" key="6">
    <source>
        <dbReference type="ARBA" id="ARBA00022786"/>
    </source>
</evidence>
<feature type="coiled-coil region" evidence="8">
    <location>
        <begin position="505"/>
        <end position="532"/>
    </location>
</feature>
<dbReference type="CDD" id="cd20339">
    <property type="entry name" value="BRcat_RBR_RNF216"/>
    <property type="match status" value="1"/>
</dbReference>
<evidence type="ECO:0000313" key="11">
    <source>
        <dbReference type="EMBL" id="CZR64578.1"/>
    </source>
</evidence>
<keyword evidence="6" id="KW-0833">Ubl conjugation pathway</keyword>
<dbReference type="CDD" id="cd20353">
    <property type="entry name" value="Rcat_RBR_RNF216"/>
    <property type="match status" value="1"/>
</dbReference>
<protein>
    <recommendedName>
        <fullName evidence="10">RING-type domain-containing protein</fullName>
    </recommendedName>
</protein>
<dbReference type="GO" id="GO:0016740">
    <property type="term" value="F:transferase activity"/>
    <property type="evidence" value="ECO:0007669"/>
    <property type="project" value="UniProtKB-KW"/>
</dbReference>
<dbReference type="PROSITE" id="PS51873">
    <property type="entry name" value="TRIAD"/>
    <property type="match status" value="1"/>
</dbReference>
<evidence type="ECO:0000256" key="3">
    <source>
        <dbReference type="ARBA" id="ARBA00022723"/>
    </source>
</evidence>
<dbReference type="InterPro" id="IPR047545">
    <property type="entry name" value="BRcat_RBR_RNF216"/>
</dbReference>
<keyword evidence="7" id="KW-0862">Zinc</keyword>
<evidence type="ECO:0000259" key="10">
    <source>
        <dbReference type="PROSITE" id="PS51873"/>
    </source>
</evidence>
<dbReference type="InterPro" id="IPR044066">
    <property type="entry name" value="TRIAD_supradom"/>
</dbReference>
<dbReference type="InterPro" id="IPR051628">
    <property type="entry name" value="LUBAC_E3_Ligases"/>
</dbReference>
<evidence type="ECO:0000256" key="1">
    <source>
        <dbReference type="ARBA" id="ARBA00004906"/>
    </source>
</evidence>
<dbReference type="Pfam" id="PF26200">
    <property type="entry name" value="Rcat_RNF216"/>
    <property type="match status" value="1"/>
</dbReference>
<reference evidence="11 12" key="1">
    <citation type="submission" date="2016-03" db="EMBL/GenBank/DDBJ databases">
        <authorList>
            <person name="Ploux O."/>
        </authorList>
    </citation>
    <scope>NUCLEOTIDE SEQUENCE [LARGE SCALE GENOMIC DNA]</scope>
    <source>
        <strain evidence="11 12">UAMH 11012</strain>
    </source>
</reference>
<keyword evidence="5" id="KW-0863">Zinc-finger</keyword>
<dbReference type="STRING" id="576137.A0A1L7XHU0"/>
<keyword evidence="8" id="KW-0175">Coiled coil</keyword>
<organism evidence="11 12">
    <name type="scientific">Phialocephala subalpina</name>
    <dbReference type="NCBI Taxonomy" id="576137"/>
    <lineage>
        <taxon>Eukaryota</taxon>
        <taxon>Fungi</taxon>
        <taxon>Dikarya</taxon>
        <taxon>Ascomycota</taxon>
        <taxon>Pezizomycotina</taxon>
        <taxon>Leotiomycetes</taxon>
        <taxon>Helotiales</taxon>
        <taxon>Mollisiaceae</taxon>
        <taxon>Phialocephala</taxon>
        <taxon>Phialocephala fortinii species complex</taxon>
    </lineage>
</organism>
<evidence type="ECO:0000256" key="5">
    <source>
        <dbReference type="ARBA" id="ARBA00022771"/>
    </source>
</evidence>
<evidence type="ECO:0000256" key="8">
    <source>
        <dbReference type="SAM" id="Coils"/>
    </source>
</evidence>
<dbReference type="GO" id="GO:0008270">
    <property type="term" value="F:zinc ion binding"/>
    <property type="evidence" value="ECO:0007669"/>
    <property type="project" value="UniProtKB-KW"/>
</dbReference>
<dbReference type="CDD" id="cd16630">
    <property type="entry name" value="RING-HC_RBR_RNF216"/>
    <property type="match status" value="1"/>
</dbReference>
<evidence type="ECO:0000256" key="4">
    <source>
        <dbReference type="ARBA" id="ARBA00022737"/>
    </source>
</evidence>
<accession>A0A1L7XHU0</accession>
<proteinExistence type="predicted"/>
<feature type="compositionally biased region" description="Basic and acidic residues" evidence="9">
    <location>
        <begin position="158"/>
        <end position="172"/>
    </location>
</feature>
<evidence type="ECO:0000256" key="9">
    <source>
        <dbReference type="SAM" id="MobiDB-lite"/>
    </source>
</evidence>
<evidence type="ECO:0000313" key="12">
    <source>
        <dbReference type="Proteomes" id="UP000184330"/>
    </source>
</evidence>
<feature type="region of interest" description="Disordered" evidence="9">
    <location>
        <begin position="1"/>
        <end position="262"/>
    </location>
</feature>
<dbReference type="AlphaFoldDB" id="A0A1L7XHU0"/>
<comment type="pathway">
    <text evidence="1">Protein modification; protein ubiquitination.</text>
</comment>
<dbReference type="InterPro" id="IPR047546">
    <property type="entry name" value="Rcat_RBR_RNF216"/>
</dbReference>
<evidence type="ECO:0000256" key="2">
    <source>
        <dbReference type="ARBA" id="ARBA00022679"/>
    </source>
</evidence>
<keyword evidence="2" id="KW-0808">Transferase</keyword>
<dbReference type="Gene3D" id="1.20.120.1750">
    <property type="match status" value="1"/>
</dbReference>
<feature type="compositionally biased region" description="Acidic residues" evidence="9">
    <location>
        <begin position="210"/>
        <end position="221"/>
    </location>
</feature>
<feature type="domain" description="RING-type" evidence="10">
    <location>
        <begin position="535"/>
        <end position="757"/>
    </location>
</feature>
<keyword evidence="3" id="KW-0479">Metal-binding</keyword>